<dbReference type="InterPro" id="IPR044862">
    <property type="entry name" value="Pro_4_hyd_alph_FE2OG_OXY"/>
</dbReference>
<evidence type="ECO:0000259" key="12">
    <source>
        <dbReference type="PROSITE" id="PS51471"/>
    </source>
</evidence>
<keyword evidence="4" id="KW-0479">Metal-binding</keyword>
<organism evidence="13 14">
    <name type="scientific">Haematococcus lacustris</name>
    <name type="common">Green alga</name>
    <name type="synonym">Haematococcus pluvialis</name>
    <dbReference type="NCBI Taxonomy" id="44745"/>
    <lineage>
        <taxon>Eukaryota</taxon>
        <taxon>Viridiplantae</taxon>
        <taxon>Chlorophyta</taxon>
        <taxon>core chlorophytes</taxon>
        <taxon>Chlorophyceae</taxon>
        <taxon>CS clade</taxon>
        <taxon>Chlamydomonadales</taxon>
        <taxon>Haematococcaceae</taxon>
        <taxon>Haematococcus</taxon>
    </lineage>
</organism>
<evidence type="ECO:0000256" key="5">
    <source>
        <dbReference type="ARBA" id="ARBA00022964"/>
    </source>
</evidence>
<dbReference type="Gene3D" id="2.60.120.620">
    <property type="entry name" value="q2cbj1_9rhob like domain"/>
    <property type="match status" value="1"/>
</dbReference>
<evidence type="ECO:0000256" key="1">
    <source>
        <dbReference type="ARBA" id="ARBA00001961"/>
    </source>
</evidence>
<keyword evidence="8" id="KW-0408">Iron</keyword>
<feature type="domain" description="Fe2OG dioxygenase" evidence="12">
    <location>
        <begin position="109"/>
        <end position="291"/>
    </location>
</feature>
<comment type="caution">
    <text evidence="13">The sequence shown here is derived from an EMBL/GenBank/DDBJ whole genome shotgun (WGS) entry which is preliminary data.</text>
</comment>
<name>A0A699YBG5_HAELA</name>
<evidence type="ECO:0000256" key="9">
    <source>
        <dbReference type="ARBA" id="ARBA00023136"/>
    </source>
</evidence>
<keyword evidence="9" id="KW-0472">Membrane</keyword>
<dbReference type="InterPro" id="IPR005123">
    <property type="entry name" value="Oxoglu/Fe-dep_dioxygenase_dom"/>
</dbReference>
<evidence type="ECO:0000256" key="6">
    <source>
        <dbReference type="ARBA" id="ARBA00022989"/>
    </source>
</evidence>
<protein>
    <submittedName>
        <fullName evidence="13">Fe2OG dioxygenase domain-containing protein</fullName>
    </submittedName>
</protein>
<proteinExistence type="predicted"/>
<sequence>MPEMTRFILLTLIASLVTASKPERWGGLPETIDVGRSISLNTEPGLPFDESHSPWVEQVGLHPKVYVFHNFLTPMERAHMGMFIRRCSDPIIERIERRISLYTHIPMSHQEDIQVLRYTNNQSYGAHFDSGDKSEPGPHQRLATFLMYLSDVEEGGETAFPQGSKWIDPSIPRKLEEAGVKLSACAQGHVAYKPKAGDAVLFYSFHPNGRASSGLLLSGSTPTSADWEYLQHAKPNRVEYPAEPGQCDDAHPQCKQWAAAGECAKNHGYMMGDAGGGGACRKSCGACRVCLGSSDLSCINDNRSKAGYLPLVRSEMEWLGVPWWLGEEPSPEL</sequence>
<dbReference type="GO" id="GO:0005789">
    <property type="term" value="C:endoplasmic reticulum membrane"/>
    <property type="evidence" value="ECO:0007669"/>
    <property type="project" value="UniProtKB-SubCell"/>
</dbReference>
<dbReference type="GO" id="GO:0004656">
    <property type="term" value="F:procollagen-proline 4-dioxygenase activity"/>
    <property type="evidence" value="ECO:0007669"/>
    <property type="project" value="UniProtKB-EC"/>
</dbReference>
<gene>
    <name evidence="13" type="ORF">HaLaN_02330</name>
</gene>
<evidence type="ECO:0000313" key="13">
    <source>
        <dbReference type="EMBL" id="GFH07517.1"/>
    </source>
</evidence>
<evidence type="ECO:0000256" key="10">
    <source>
        <dbReference type="ARBA" id="ARBA00049169"/>
    </source>
</evidence>
<dbReference type="GO" id="GO:0031418">
    <property type="term" value="F:L-ascorbic acid binding"/>
    <property type="evidence" value="ECO:0007669"/>
    <property type="project" value="InterPro"/>
</dbReference>
<keyword evidence="5 13" id="KW-0223">Dioxygenase</keyword>
<dbReference type="Pfam" id="PF13640">
    <property type="entry name" value="2OG-FeII_Oxy_3"/>
    <property type="match status" value="1"/>
</dbReference>
<evidence type="ECO:0000256" key="8">
    <source>
        <dbReference type="ARBA" id="ARBA00023004"/>
    </source>
</evidence>
<dbReference type="PANTHER" id="PTHR10869:SF238">
    <property type="entry name" value="PROLYL 4-HYDROXYLASE 6-RELATED"/>
    <property type="match status" value="1"/>
</dbReference>
<dbReference type="PROSITE" id="PS51471">
    <property type="entry name" value="FE2OG_OXY"/>
    <property type="match status" value="1"/>
</dbReference>
<evidence type="ECO:0000256" key="7">
    <source>
        <dbReference type="ARBA" id="ARBA00023002"/>
    </source>
</evidence>
<comment type="subcellular location">
    <subcellularLocation>
        <location evidence="2">Endoplasmic reticulum membrane</location>
        <topology evidence="2">Single-pass type II membrane protein</topology>
    </subcellularLocation>
</comment>
<reference evidence="13 14" key="1">
    <citation type="submission" date="2020-02" db="EMBL/GenBank/DDBJ databases">
        <title>Draft genome sequence of Haematococcus lacustris strain NIES-144.</title>
        <authorList>
            <person name="Morimoto D."/>
            <person name="Nakagawa S."/>
            <person name="Yoshida T."/>
            <person name="Sawayama S."/>
        </authorList>
    </citation>
    <scope>NUCLEOTIDE SEQUENCE [LARGE SCALE GENOMIC DNA]</scope>
    <source>
        <strain evidence="13 14">NIES-144</strain>
    </source>
</reference>
<evidence type="ECO:0000256" key="2">
    <source>
        <dbReference type="ARBA" id="ARBA00004648"/>
    </source>
</evidence>
<comment type="cofactor">
    <cofactor evidence="1">
        <name>L-ascorbate</name>
        <dbReference type="ChEBI" id="CHEBI:38290"/>
    </cofactor>
</comment>
<keyword evidence="11" id="KW-0732">Signal</keyword>
<dbReference type="SMART" id="SM00254">
    <property type="entry name" value="ShKT"/>
    <property type="match status" value="1"/>
</dbReference>
<dbReference type="SMART" id="SM00702">
    <property type="entry name" value="P4Hc"/>
    <property type="match status" value="1"/>
</dbReference>
<dbReference type="InterPro" id="IPR006620">
    <property type="entry name" value="Pro_4_hyd_alph"/>
</dbReference>
<evidence type="ECO:0000256" key="4">
    <source>
        <dbReference type="ARBA" id="ARBA00022723"/>
    </source>
</evidence>
<dbReference type="Proteomes" id="UP000485058">
    <property type="component" value="Unassembled WGS sequence"/>
</dbReference>
<dbReference type="PANTHER" id="PTHR10869">
    <property type="entry name" value="PROLYL 4-HYDROXYLASE ALPHA SUBUNIT"/>
    <property type="match status" value="1"/>
</dbReference>
<dbReference type="EMBL" id="BLLF01000100">
    <property type="protein sequence ID" value="GFH07517.1"/>
    <property type="molecule type" value="Genomic_DNA"/>
</dbReference>
<feature type="chain" id="PRO_5025694606" evidence="11">
    <location>
        <begin position="20"/>
        <end position="333"/>
    </location>
</feature>
<evidence type="ECO:0000313" key="14">
    <source>
        <dbReference type="Proteomes" id="UP000485058"/>
    </source>
</evidence>
<dbReference type="InterPro" id="IPR003582">
    <property type="entry name" value="ShKT_dom"/>
</dbReference>
<keyword evidence="14" id="KW-1185">Reference proteome</keyword>
<keyword evidence="3" id="KW-0812">Transmembrane</keyword>
<keyword evidence="6" id="KW-1133">Transmembrane helix</keyword>
<dbReference type="InterPro" id="IPR045054">
    <property type="entry name" value="P4HA-like"/>
</dbReference>
<keyword evidence="7" id="KW-0560">Oxidoreductase</keyword>
<feature type="non-terminal residue" evidence="13">
    <location>
        <position position="1"/>
    </location>
</feature>
<comment type="catalytic activity">
    <reaction evidence="10">
        <text>L-prolyl-[collagen] + 2-oxoglutarate + O2 = trans-4-hydroxy-L-prolyl-[collagen] + succinate + CO2</text>
        <dbReference type="Rhea" id="RHEA:18945"/>
        <dbReference type="Rhea" id="RHEA-COMP:11676"/>
        <dbReference type="Rhea" id="RHEA-COMP:11680"/>
        <dbReference type="ChEBI" id="CHEBI:15379"/>
        <dbReference type="ChEBI" id="CHEBI:16526"/>
        <dbReference type="ChEBI" id="CHEBI:16810"/>
        <dbReference type="ChEBI" id="CHEBI:30031"/>
        <dbReference type="ChEBI" id="CHEBI:50342"/>
        <dbReference type="ChEBI" id="CHEBI:61965"/>
        <dbReference type="EC" id="1.14.11.2"/>
    </reaction>
</comment>
<dbReference type="AlphaFoldDB" id="A0A699YBG5"/>
<feature type="signal peptide" evidence="11">
    <location>
        <begin position="1"/>
        <end position="19"/>
    </location>
</feature>
<dbReference type="GO" id="GO:0005506">
    <property type="term" value="F:iron ion binding"/>
    <property type="evidence" value="ECO:0007669"/>
    <property type="project" value="InterPro"/>
</dbReference>
<evidence type="ECO:0000256" key="3">
    <source>
        <dbReference type="ARBA" id="ARBA00022692"/>
    </source>
</evidence>
<accession>A0A699YBG5</accession>
<evidence type="ECO:0000256" key="11">
    <source>
        <dbReference type="SAM" id="SignalP"/>
    </source>
</evidence>